<sequence length="215" mass="23042">MGVSGVWLGEGNSKAWSDVDLLATWDIDVQAETTAASVEGSGGASYITVSYGMLKGHARILKLTRAATFQWAGGRGLLSDPESTTVGGDDLVLKISSGSDGKKAEGITASAGDDWGCSNSASKEGSDEGLGKHFDYFLKWCYFKKRCKVSDLPERDTFVTQEPPFFDSSSREEDESIGKTIVTDAADPSLKQINNFITGNPIFSQKVFTKSVTIN</sequence>
<dbReference type="Proteomes" id="UP000249056">
    <property type="component" value="Unassembled WGS sequence"/>
</dbReference>
<proteinExistence type="predicted"/>
<evidence type="ECO:0000313" key="2">
    <source>
        <dbReference type="Proteomes" id="UP000249056"/>
    </source>
</evidence>
<evidence type="ECO:0000313" key="1">
    <source>
        <dbReference type="EMBL" id="RAL66662.1"/>
    </source>
</evidence>
<comment type="caution">
    <text evidence="1">The sequence shown here is derived from an EMBL/GenBank/DDBJ whole genome shotgun (WGS) entry which is preliminary data.</text>
</comment>
<accession>A0A395J2F7</accession>
<dbReference type="EMBL" id="QKRW01000006">
    <property type="protein sequence ID" value="RAL66662.1"/>
    <property type="molecule type" value="Genomic_DNA"/>
</dbReference>
<keyword evidence="2" id="KW-1185">Reference proteome</keyword>
<organism evidence="1 2">
    <name type="scientific">Monilinia fructigena</name>
    <dbReference type="NCBI Taxonomy" id="38457"/>
    <lineage>
        <taxon>Eukaryota</taxon>
        <taxon>Fungi</taxon>
        <taxon>Dikarya</taxon>
        <taxon>Ascomycota</taxon>
        <taxon>Pezizomycotina</taxon>
        <taxon>Leotiomycetes</taxon>
        <taxon>Helotiales</taxon>
        <taxon>Sclerotiniaceae</taxon>
        <taxon>Monilinia</taxon>
    </lineage>
</organism>
<gene>
    <name evidence="1" type="ORF">DID88_006347</name>
</gene>
<name>A0A395J2F7_9HELO</name>
<reference evidence="1 2" key="1">
    <citation type="submission" date="2018-06" db="EMBL/GenBank/DDBJ databases">
        <title>Genome Sequence of the Brown Rot Fungal Pathogen Monilinia fructigena.</title>
        <authorList>
            <person name="Landi L."/>
            <person name="De Miccolis Angelini R.M."/>
            <person name="Pollastro S."/>
            <person name="Abate D."/>
            <person name="Faretra F."/>
            <person name="Romanazzi G."/>
        </authorList>
    </citation>
    <scope>NUCLEOTIDE SEQUENCE [LARGE SCALE GENOMIC DNA]</scope>
    <source>
        <strain evidence="1 2">Mfrg269</strain>
    </source>
</reference>
<protein>
    <submittedName>
        <fullName evidence="1">Uncharacterized protein</fullName>
    </submittedName>
</protein>
<dbReference type="AlphaFoldDB" id="A0A395J2F7"/>